<evidence type="ECO:0000313" key="1">
    <source>
        <dbReference type="EMBL" id="KAK8948388.1"/>
    </source>
</evidence>
<organism evidence="1 2">
    <name type="scientific">Platanthera zijinensis</name>
    <dbReference type="NCBI Taxonomy" id="2320716"/>
    <lineage>
        <taxon>Eukaryota</taxon>
        <taxon>Viridiplantae</taxon>
        <taxon>Streptophyta</taxon>
        <taxon>Embryophyta</taxon>
        <taxon>Tracheophyta</taxon>
        <taxon>Spermatophyta</taxon>
        <taxon>Magnoliopsida</taxon>
        <taxon>Liliopsida</taxon>
        <taxon>Asparagales</taxon>
        <taxon>Orchidaceae</taxon>
        <taxon>Orchidoideae</taxon>
        <taxon>Orchideae</taxon>
        <taxon>Orchidinae</taxon>
        <taxon>Platanthera</taxon>
    </lineage>
</organism>
<comment type="caution">
    <text evidence="1">The sequence shown here is derived from an EMBL/GenBank/DDBJ whole genome shotgun (WGS) entry which is preliminary data.</text>
</comment>
<gene>
    <name evidence="1" type="ORF">KSP39_PZI004979</name>
</gene>
<evidence type="ECO:0000313" key="2">
    <source>
        <dbReference type="Proteomes" id="UP001418222"/>
    </source>
</evidence>
<dbReference type="PANTHER" id="PTHR33622:SF10">
    <property type="entry name" value="MARKER FOR OXIDATIVE STRESS RESPONSE PROTEIN"/>
    <property type="match status" value="1"/>
</dbReference>
<accession>A0AAP0BS93</accession>
<name>A0AAP0BS93_9ASPA</name>
<dbReference type="Proteomes" id="UP001418222">
    <property type="component" value="Unassembled WGS sequence"/>
</dbReference>
<keyword evidence="2" id="KW-1185">Reference proteome</keyword>
<dbReference type="PANTHER" id="PTHR33622">
    <property type="entry name" value="OS03G0724500 PROTEIN"/>
    <property type="match status" value="1"/>
</dbReference>
<reference evidence="1 2" key="1">
    <citation type="journal article" date="2022" name="Nat. Plants">
        <title>Genomes of leafy and leafless Platanthera orchids illuminate the evolution of mycoheterotrophy.</title>
        <authorList>
            <person name="Li M.H."/>
            <person name="Liu K.W."/>
            <person name="Li Z."/>
            <person name="Lu H.C."/>
            <person name="Ye Q.L."/>
            <person name="Zhang D."/>
            <person name="Wang J.Y."/>
            <person name="Li Y.F."/>
            <person name="Zhong Z.M."/>
            <person name="Liu X."/>
            <person name="Yu X."/>
            <person name="Liu D.K."/>
            <person name="Tu X.D."/>
            <person name="Liu B."/>
            <person name="Hao Y."/>
            <person name="Liao X.Y."/>
            <person name="Jiang Y.T."/>
            <person name="Sun W.H."/>
            <person name="Chen J."/>
            <person name="Chen Y.Q."/>
            <person name="Ai Y."/>
            <person name="Zhai J.W."/>
            <person name="Wu S.S."/>
            <person name="Zhou Z."/>
            <person name="Hsiao Y.Y."/>
            <person name="Wu W.L."/>
            <person name="Chen Y.Y."/>
            <person name="Lin Y.F."/>
            <person name="Hsu J.L."/>
            <person name="Li C.Y."/>
            <person name="Wang Z.W."/>
            <person name="Zhao X."/>
            <person name="Zhong W.Y."/>
            <person name="Ma X.K."/>
            <person name="Ma L."/>
            <person name="Huang J."/>
            <person name="Chen G.Z."/>
            <person name="Huang M.Z."/>
            <person name="Huang L."/>
            <person name="Peng D.H."/>
            <person name="Luo Y.B."/>
            <person name="Zou S.Q."/>
            <person name="Chen S.P."/>
            <person name="Lan S."/>
            <person name="Tsai W.C."/>
            <person name="Van de Peer Y."/>
            <person name="Liu Z.J."/>
        </authorList>
    </citation>
    <scope>NUCLEOTIDE SEQUENCE [LARGE SCALE GENOMIC DNA]</scope>
    <source>
        <strain evidence="1">Lor287</strain>
    </source>
</reference>
<sequence>MESPISGSETDSPCWKKKSAEGGLIADMKDHADQFLHTSMEHHRICLKKTIRGLSEFLQLRKSRSINRSASTKETRIEMPDEF</sequence>
<proteinExistence type="predicted"/>
<protein>
    <submittedName>
        <fullName evidence="1">Uncharacterized protein</fullName>
    </submittedName>
</protein>
<dbReference type="EMBL" id="JBBWWQ010000004">
    <property type="protein sequence ID" value="KAK8948388.1"/>
    <property type="molecule type" value="Genomic_DNA"/>
</dbReference>
<dbReference type="AlphaFoldDB" id="A0AAP0BS93"/>